<keyword evidence="4" id="KW-1185">Reference proteome</keyword>
<dbReference type="GeneID" id="25565481"/>
<reference evidence="3 4" key="1">
    <citation type="submission" date="2010-05" db="EMBL/GenBank/DDBJ databases">
        <title>The Genome Sequence of Thecamonas trahens ATCC 50062.</title>
        <authorList>
            <consortium name="The Broad Institute Genome Sequencing Platform"/>
            <person name="Russ C."/>
            <person name="Cuomo C."/>
            <person name="Shea T."/>
            <person name="Young S.K."/>
            <person name="Zeng Q."/>
            <person name="Koehrsen M."/>
            <person name="Haas B."/>
            <person name="Borodovsky M."/>
            <person name="Guigo R."/>
            <person name="Alvarado L."/>
            <person name="Berlin A."/>
            <person name="Bochicchio J."/>
            <person name="Borenstein D."/>
            <person name="Chapman S."/>
            <person name="Chen Z."/>
            <person name="Freedman E."/>
            <person name="Gellesch M."/>
            <person name="Goldberg J."/>
            <person name="Griggs A."/>
            <person name="Gujja S."/>
            <person name="Heilman E."/>
            <person name="Heiman D."/>
            <person name="Hepburn T."/>
            <person name="Howarth C."/>
            <person name="Jen D."/>
            <person name="Larson L."/>
            <person name="Mehta T."/>
            <person name="Park D."/>
            <person name="Pearson M."/>
            <person name="Roberts A."/>
            <person name="Saif S."/>
            <person name="Shenoy N."/>
            <person name="Sisk P."/>
            <person name="Stolte C."/>
            <person name="Sykes S."/>
            <person name="Thomson T."/>
            <person name="Walk T."/>
            <person name="White J."/>
            <person name="Yandava C."/>
            <person name="Burger G."/>
            <person name="Gray M.W."/>
            <person name="Holland P.W.H."/>
            <person name="King N."/>
            <person name="Lang F.B.F."/>
            <person name="Roger A.J."/>
            <person name="Ruiz-Trillo I."/>
            <person name="Lander E."/>
            <person name="Nusbaum C."/>
        </authorList>
    </citation>
    <scope>NUCLEOTIDE SEQUENCE [LARGE SCALE GENOMIC DNA]</scope>
    <source>
        <strain evidence="3 4">ATCC 50062</strain>
    </source>
</reference>
<feature type="compositionally biased region" description="Low complexity" evidence="2">
    <location>
        <begin position="18"/>
        <end position="31"/>
    </location>
</feature>
<evidence type="ECO:0000313" key="4">
    <source>
        <dbReference type="Proteomes" id="UP000054408"/>
    </source>
</evidence>
<evidence type="ECO:0000256" key="2">
    <source>
        <dbReference type="SAM" id="MobiDB-lite"/>
    </source>
</evidence>
<sequence>MNGASRSPGVLSPVNGVAPAATPGTPATPGTQFTSEFQEWLHRKTAERKQLLARVSRIIEARKASRSPGSESEDRGRMQGEVNEAAVRAAASISPSYRPYYTSMVSSRGGTPGLDAKENISVGSGVDGMSHRGCELSLSPIRAADASRGTDEVSLESSEASFRLARLSRSGSGAYPTSVSQSSVFTEPVESSVLVSASKDILVVISPESRAKTQALRDENEALRARVAALEAQVGAAASPGSVDRSRTVIKNLSEQVAALAAEAEEQAELAALAQSQVETLTNEKLSLFVEVAQGRQAVLVAEEENAALQAQLAAALRDAQTGDATATATAADAAADSASAARIAVLEAKCREYEGMLQWLREVVALLRQPQFDQFVIADALESVADVSMSRDDDDDGDVSGYL</sequence>
<name>A0A0L0DCU5_THETB</name>
<dbReference type="EMBL" id="GL349460">
    <property type="protein sequence ID" value="KNC50144.1"/>
    <property type="molecule type" value="Genomic_DNA"/>
</dbReference>
<evidence type="ECO:0000256" key="1">
    <source>
        <dbReference type="SAM" id="Coils"/>
    </source>
</evidence>
<feature type="region of interest" description="Disordered" evidence="2">
    <location>
        <begin position="1"/>
        <end position="32"/>
    </location>
</feature>
<proteinExistence type="predicted"/>
<accession>A0A0L0DCU5</accession>
<feature type="coiled-coil region" evidence="1">
    <location>
        <begin position="213"/>
        <end position="319"/>
    </location>
</feature>
<evidence type="ECO:0000313" key="3">
    <source>
        <dbReference type="EMBL" id="KNC50144.1"/>
    </source>
</evidence>
<gene>
    <name evidence="3" type="ORF">AMSG_06280</name>
</gene>
<feature type="region of interest" description="Disordered" evidence="2">
    <location>
        <begin position="59"/>
        <end position="78"/>
    </location>
</feature>
<organism evidence="3 4">
    <name type="scientific">Thecamonas trahens ATCC 50062</name>
    <dbReference type="NCBI Taxonomy" id="461836"/>
    <lineage>
        <taxon>Eukaryota</taxon>
        <taxon>Apusozoa</taxon>
        <taxon>Apusomonadida</taxon>
        <taxon>Apusomonadidae</taxon>
        <taxon>Thecamonas</taxon>
    </lineage>
</organism>
<dbReference type="RefSeq" id="XP_013756992.1">
    <property type="nucleotide sequence ID" value="XM_013901538.1"/>
</dbReference>
<protein>
    <submittedName>
        <fullName evidence="3">Uncharacterized protein</fullName>
    </submittedName>
</protein>
<keyword evidence="1" id="KW-0175">Coiled coil</keyword>
<dbReference type="AlphaFoldDB" id="A0A0L0DCU5"/>
<dbReference type="Proteomes" id="UP000054408">
    <property type="component" value="Unassembled WGS sequence"/>
</dbReference>